<dbReference type="SUPFAM" id="SSF56752">
    <property type="entry name" value="D-aminoacid aminotransferase-like PLP-dependent enzymes"/>
    <property type="match status" value="1"/>
</dbReference>
<keyword evidence="19" id="KW-0175">Coiled coil</keyword>
<evidence type="ECO:0000256" key="7">
    <source>
        <dbReference type="ARBA" id="ARBA00022605"/>
    </source>
</evidence>
<sequence length="1616" mass="178660">MSEGDRPKSGLSLASSTATISSVSMGTKPHVARPVRKVHTFGKRANSIKRDPNSPVIMRGWLYKQDSSGLKLWKRRWFVLSNYCLFYYRDSREEMVLGSILLPSYEIRTAFSKEKKNRRFVFKAEHPGMRTYYFSADTQLDMNSWIRAMNQSAAAECNCGNLSLSSQTHGCPSPISCTKFSSRPRTPLPPSSESPPPPSPSQISQPSPVFSLRSSRAYSLPVAPAESPKLPQAHPSDMHDAHWSPHDAHRSPHDAHRSPHDAHRSPPRSVVAQAASCDDLSIMSSPRTLHANIPMGRVDIAPNKCLPNNPYAVVSPAHKGHSLTPADRYDVFPTSEDSYARRYAQSPHLHRVRPVGEDGLVPSIGRPQQNRFTDRGYLSPSVGPSRALVMSRLHGRLITPHSASSSYLHLPPLPPLPTRSTPGKRTSVGITALLTKLCGQDKVLRGLEEETGQLRIEKERLEKALEVTHLRMEEFKGQDATVEKICYQQRQLQDELVHTRARLCDLALDSERVWEDYTALENDVQMLKGSLEHIRTSGHPQDQAAAQQDLWRIHDILAGLRCSPANYRTLENRRSGVSPSSPPPLDSNLGANHHPLLSCTETEESTPSCRPETGKQARMGSKQQDVPGSANWQQSPSTSSRGQLGASQHVDGLKGSPNHSYIEPPESGKGKLGRGADSIRPVTSPNPLFFPHVQVASSETTVPRRSRMSAQEQLDRMQRNQEAKRKSEAAQPSPLGHWRDSPKHGSSRPLPNAPPEPSPKEGMQFGEVKPPRCPPTPEWERQRVIQLSYALATEASQRGKLLTGRTSSCSSLDDLLASEDGLNHHYFPGDGTCIKLDSSNTTAGHNQKITQSPSCSTDSKVANQVPTSPQATKPMFSASEASDWSLPCPCEESWLPSKLKTPQPTSHLFDPAREEPFLLSSAHWEEPLPQPTNWNACFCRTANWVLPPVWDLEMWAADQKLVTNPSLNNGRCVHWRVHHGAKVVFCAPASEEEKGKGLERELAEGGGSGEGCFVACDVLCEADMKFALPYLRKTKGNIINVASIVAHFGQKLAVPYVATKGAVVAMTKAMAIDESQYGVRVNSISPSNIWTPGWEKLASQAASAEAIIKEGKDAQASALWENGNFMGRMGTPAECAKAALYLASDATSPTPKVASQPGNLPTPLKTASGIGQMRRRQRRTEGADPSGLVSRRPRPVPLNHSLNNSMAVTMGVPGCLRQVLRGKAADVLLFAPQRFFSTTFKASDLQIELNKHLKPKPDSSKLVFGKNFTDHMLTVEWSKENGWGKPHIKPFQNLSLHPASSALHYSVELFEGMKAFRGSDQRIRLFRPMLNMDRMLQSSLRACLPDKQQECRVLVFLQAFDQSELLECIQQLIRVDQDWVPHSSTASLYIRPILIGTEPSLGVSVANHALLFVILGPVGPYFTTGSFNPVSLLADPRFVRAWMGGEICDKVTLESNYGPTIYVQGEAAKLGCQQVLWLYGDDHQITEVGTMNIFLFWKDQEGDMELVTPPLNGIILPGVTRQSLLDLARKWGEFKVSERLVTMSELIKGLEEKRVKEIFGSGTACVVCPVDRILYQGKNYHIPTMENGPEIAKRFLKELTDIQYGRISSDWAQEVC</sequence>
<dbReference type="InterPro" id="IPR001544">
    <property type="entry name" value="Aminotrans_IV"/>
</dbReference>
<feature type="compositionally biased region" description="Polar residues" evidence="20">
    <location>
        <begin position="621"/>
        <end position="646"/>
    </location>
</feature>
<evidence type="ECO:0000313" key="22">
    <source>
        <dbReference type="EMBL" id="ETE66692.1"/>
    </source>
</evidence>
<dbReference type="InterPro" id="IPR001849">
    <property type="entry name" value="PH_domain"/>
</dbReference>
<evidence type="ECO:0000256" key="8">
    <source>
        <dbReference type="ARBA" id="ARBA00022679"/>
    </source>
</evidence>
<evidence type="ECO:0000256" key="3">
    <source>
        <dbReference type="ARBA" id="ARBA00009320"/>
    </source>
</evidence>
<dbReference type="Pfam" id="PF13561">
    <property type="entry name" value="adh_short_C2"/>
    <property type="match status" value="1"/>
</dbReference>
<dbReference type="PRINTS" id="PR00081">
    <property type="entry name" value="GDHRDH"/>
</dbReference>
<dbReference type="Proteomes" id="UP000018936">
    <property type="component" value="Unassembled WGS sequence"/>
</dbReference>
<dbReference type="Gene3D" id="3.30.470.10">
    <property type="match status" value="1"/>
</dbReference>
<dbReference type="EMBL" id="AZIM01001503">
    <property type="protein sequence ID" value="ETE66692.1"/>
    <property type="molecule type" value="Genomic_DNA"/>
</dbReference>
<feature type="region of interest" description="Disordered" evidence="20">
    <location>
        <begin position="223"/>
        <end position="273"/>
    </location>
</feature>
<dbReference type="GO" id="GO:0004084">
    <property type="term" value="F:branched-chain-amino-acid transaminase activity"/>
    <property type="evidence" value="ECO:0007669"/>
    <property type="project" value="UniProtKB-EC"/>
</dbReference>
<evidence type="ECO:0000256" key="16">
    <source>
        <dbReference type="ARBA" id="ARBA00040838"/>
    </source>
</evidence>
<feature type="compositionally biased region" description="Polar residues" evidence="20">
    <location>
        <begin position="842"/>
        <end position="871"/>
    </location>
</feature>
<dbReference type="GO" id="GO:0016491">
    <property type="term" value="F:oxidoreductase activity"/>
    <property type="evidence" value="ECO:0007669"/>
    <property type="project" value="UniProtKB-KW"/>
</dbReference>
<dbReference type="InterPro" id="IPR005786">
    <property type="entry name" value="B_amino_transII"/>
</dbReference>
<evidence type="ECO:0000256" key="17">
    <source>
        <dbReference type="ARBA" id="ARBA00045431"/>
    </source>
</evidence>
<dbReference type="Gene3D" id="2.30.29.30">
    <property type="entry name" value="Pleckstrin-homology domain (PH domain)/Phosphotyrosine-binding domain (PTB)"/>
    <property type="match status" value="1"/>
</dbReference>
<feature type="region of interest" description="Disordered" evidence="20">
    <location>
        <begin position="571"/>
        <end position="777"/>
    </location>
</feature>
<keyword evidence="13" id="KW-0443">Lipid metabolism</keyword>
<dbReference type="Gene3D" id="3.20.10.10">
    <property type="entry name" value="D-amino Acid Aminotransferase, subunit A, domain 2"/>
    <property type="match status" value="1"/>
</dbReference>
<dbReference type="Pfam" id="PF25541">
    <property type="entry name" value="TBCA_PH"/>
    <property type="match status" value="1"/>
</dbReference>
<feature type="compositionally biased region" description="Basic and acidic residues" evidence="20">
    <location>
        <begin position="236"/>
        <end position="264"/>
    </location>
</feature>
<dbReference type="EC" id="2.6.1.42" evidence="5"/>
<keyword evidence="11" id="KW-0007">Acetylation</keyword>
<protein>
    <recommendedName>
        <fullName evidence="16">Branched-chain-amino-acid aminotransferase, mitochondrial</fullName>
        <ecNumber evidence="5">2.6.1.42</ecNumber>
    </recommendedName>
</protein>
<evidence type="ECO:0000256" key="5">
    <source>
        <dbReference type="ARBA" id="ARBA00013053"/>
    </source>
</evidence>
<dbReference type="PANTHER" id="PTHR11825:SF39">
    <property type="entry name" value="BRANCHED-CHAIN-AMINO-ACID AMINOTRANSFERASE, MITOCHONDRIAL"/>
    <property type="match status" value="1"/>
</dbReference>
<dbReference type="PROSITE" id="PS50003">
    <property type="entry name" value="PH_DOMAIN"/>
    <property type="match status" value="1"/>
</dbReference>
<evidence type="ECO:0000259" key="21">
    <source>
        <dbReference type="PROSITE" id="PS50003"/>
    </source>
</evidence>
<evidence type="ECO:0000256" key="13">
    <source>
        <dbReference type="ARBA" id="ARBA00023098"/>
    </source>
</evidence>
<comment type="caution">
    <text evidence="22">The sequence shown here is derived from an EMBL/GenBank/DDBJ whole genome shotgun (WGS) entry which is preliminary data.</text>
</comment>
<dbReference type="Pfam" id="PF01063">
    <property type="entry name" value="Aminotran_4"/>
    <property type="match status" value="1"/>
</dbReference>
<comment type="subunit">
    <text evidence="4">Homodimer.</text>
</comment>
<feature type="compositionally biased region" description="Pro residues" evidence="20">
    <location>
        <begin position="186"/>
        <end position="200"/>
    </location>
</feature>
<evidence type="ECO:0000256" key="1">
    <source>
        <dbReference type="ARBA" id="ARBA00001933"/>
    </source>
</evidence>
<feature type="region of interest" description="Disordered" evidence="20">
    <location>
        <begin position="842"/>
        <end position="873"/>
    </location>
</feature>
<comment type="subcellular location">
    <subcellularLocation>
        <location evidence="2">Mitochondrion</location>
    </subcellularLocation>
</comment>
<keyword evidence="10" id="KW-0809">Transit peptide</keyword>
<keyword evidence="23" id="KW-1185">Reference proteome</keyword>
<dbReference type="InterPro" id="IPR020904">
    <property type="entry name" value="Sc_DH/Rdtase_CS"/>
</dbReference>
<comment type="function">
    <text evidence="17">Catalyzes the first reaction in the catabolism of the essential branched chain amino acids leucine, isoleucine, and valine. May also function as a transporter of branched chain alpha-keto acids.</text>
</comment>
<dbReference type="OrthoDB" id="43122at2759"/>
<dbReference type="GO" id="GO:0009099">
    <property type="term" value="P:L-valine biosynthetic process"/>
    <property type="evidence" value="ECO:0007669"/>
    <property type="project" value="TreeGrafter"/>
</dbReference>
<dbReference type="NCBIfam" id="NF009897">
    <property type="entry name" value="PRK13357.1"/>
    <property type="match status" value="1"/>
</dbReference>
<evidence type="ECO:0000256" key="11">
    <source>
        <dbReference type="ARBA" id="ARBA00022990"/>
    </source>
</evidence>
<dbReference type="InterPro" id="IPR018300">
    <property type="entry name" value="Aminotrans_IV_CS"/>
</dbReference>
<feature type="compositionally biased region" description="Basic and acidic residues" evidence="20">
    <location>
        <begin position="713"/>
        <end position="728"/>
    </location>
</feature>
<keyword evidence="8 22" id="KW-0808">Transferase</keyword>
<dbReference type="Gene3D" id="3.40.50.720">
    <property type="entry name" value="NAD(P)-binding Rossmann-like Domain"/>
    <property type="match status" value="1"/>
</dbReference>
<dbReference type="InterPro" id="IPR043132">
    <property type="entry name" value="BCAT-like_C"/>
</dbReference>
<name>V8NYN0_OPHHA</name>
<keyword evidence="14" id="KW-0496">Mitochondrion</keyword>
<gene>
    <name evidence="22" type="primary">BCAT2</name>
    <name evidence="22" type="ORF">L345_07520</name>
</gene>
<reference evidence="22 23" key="1">
    <citation type="journal article" date="2013" name="Proc. Natl. Acad. Sci. U.S.A.">
        <title>The king cobra genome reveals dynamic gene evolution and adaptation in the snake venom system.</title>
        <authorList>
            <person name="Vonk F.J."/>
            <person name="Casewell N.R."/>
            <person name="Henkel C.V."/>
            <person name="Heimberg A.M."/>
            <person name="Jansen H.J."/>
            <person name="McCleary R.J."/>
            <person name="Kerkkamp H.M."/>
            <person name="Vos R.A."/>
            <person name="Guerreiro I."/>
            <person name="Calvete J.J."/>
            <person name="Wuster W."/>
            <person name="Woods A.E."/>
            <person name="Logan J.M."/>
            <person name="Harrison R.A."/>
            <person name="Castoe T.A."/>
            <person name="de Koning A.P."/>
            <person name="Pollock D.D."/>
            <person name="Yandell M."/>
            <person name="Calderon D."/>
            <person name="Renjifo C."/>
            <person name="Currier R.B."/>
            <person name="Salgado D."/>
            <person name="Pla D."/>
            <person name="Sanz L."/>
            <person name="Hyder A.S."/>
            <person name="Ribeiro J.M."/>
            <person name="Arntzen J.W."/>
            <person name="van den Thillart G.E."/>
            <person name="Boetzer M."/>
            <person name="Pirovano W."/>
            <person name="Dirks R.P."/>
            <person name="Spaink H.P."/>
            <person name="Duboule D."/>
            <person name="McGlinn E."/>
            <person name="Kini R.M."/>
            <person name="Richardson M.K."/>
        </authorList>
    </citation>
    <scope>NUCLEOTIDE SEQUENCE</scope>
    <source>
        <tissue evidence="22">Blood</tissue>
    </source>
</reference>
<dbReference type="InterPro" id="IPR040392">
    <property type="entry name" value="PKHA4-7_PH"/>
</dbReference>
<feature type="domain" description="PH" evidence="21">
    <location>
        <begin position="55"/>
        <end position="154"/>
    </location>
</feature>
<dbReference type="PANTHER" id="PTHR11825">
    <property type="entry name" value="SUBGROUP IIII AMINOTRANSFERASE"/>
    <property type="match status" value="1"/>
</dbReference>
<dbReference type="InterPro" id="IPR011993">
    <property type="entry name" value="PH-like_dom_sf"/>
</dbReference>
<keyword evidence="7" id="KW-0028">Amino-acid biosynthesis</keyword>
<comment type="cofactor">
    <cofactor evidence="1 18">
        <name>pyridoxal 5'-phosphate</name>
        <dbReference type="ChEBI" id="CHEBI:597326"/>
    </cofactor>
</comment>
<evidence type="ECO:0000256" key="19">
    <source>
        <dbReference type="SAM" id="Coils"/>
    </source>
</evidence>
<feature type="region of interest" description="Disordered" evidence="20">
    <location>
        <begin position="178"/>
        <end position="210"/>
    </location>
</feature>
<proteinExistence type="inferred from homology"/>
<feature type="compositionally biased region" description="Polar residues" evidence="20">
    <location>
        <begin position="695"/>
        <end position="712"/>
    </location>
</feature>
<dbReference type="FunFam" id="2.30.29.30:FF:000083">
    <property type="entry name" value="Pleckstrin homology domain-containing family A member 5"/>
    <property type="match status" value="1"/>
</dbReference>
<dbReference type="CDD" id="cd13248">
    <property type="entry name" value="PH_PEPP1_2_3"/>
    <property type="match status" value="1"/>
</dbReference>
<evidence type="ECO:0000313" key="23">
    <source>
        <dbReference type="Proteomes" id="UP000018936"/>
    </source>
</evidence>
<evidence type="ECO:0000256" key="6">
    <source>
        <dbReference type="ARBA" id="ARBA00022576"/>
    </source>
</evidence>
<dbReference type="Pfam" id="PF00169">
    <property type="entry name" value="PH"/>
    <property type="match status" value="1"/>
</dbReference>
<dbReference type="SMART" id="SM00233">
    <property type="entry name" value="PH"/>
    <property type="match status" value="1"/>
</dbReference>
<comment type="similarity">
    <text evidence="3">Belongs to the class-IV pyridoxal-phosphate-dependent aminotransferase family.</text>
</comment>
<feature type="non-terminal residue" evidence="22">
    <location>
        <position position="1"/>
    </location>
</feature>
<dbReference type="GO" id="GO:0009098">
    <property type="term" value="P:L-leucine biosynthetic process"/>
    <property type="evidence" value="ECO:0007669"/>
    <property type="project" value="TreeGrafter"/>
</dbReference>
<evidence type="ECO:0000256" key="12">
    <source>
        <dbReference type="ARBA" id="ARBA00023002"/>
    </source>
</evidence>
<dbReference type="InterPro" id="IPR033939">
    <property type="entry name" value="BCAT_family"/>
</dbReference>
<dbReference type="GO" id="GO:0006629">
    <property type="term" value="P:lipid metabolic process"/>
    <property type="evidence" value="ECO:0007669"/>
    <property type="project" value="UniProtKB-KW"/>
</dbReference>
<dbReference type="PROSITE" id="PS00770">
    <property type="entry name" value="AA_TRANSFER_CLASS_4"/>
    <property type="match status" value="1"/>
</dbReference>
<organism evidence="22 23">
    <name type="scientific">Ophiophagus hannah</name>
    <name type="common">King cobra</name>
    <name type="synonym">Naja hannah</name>
    <dbReference type="NCBI Taxonomy" id="8665"/>
    <lineage>
        <taxon>Eukaryota</taxon>
        <taxon>Metazoa</taxon>
        <taxon>Chordata</taxon>
        <taxon>Craniata</taxon>
        <taxon>Vertebrata</taxon>
        <taxon>Euteleostomi</taxon>
        <taxon>Lepidosauria</taxon>
        <taxon>Squamata</taxon>
        <taxon>Bifurcata</taxon>
        <taxon>Unidentata</taxon>
        <taxon>Episquamata</taxon>
        <taxon>Toxicofera</taxon>
        <taxon>Serpentes</taxon>
        <taxon>Colubroidea</taxon>
        <taxon>Elapidae</taxon>
        <taxon>Elapinae</taxon>
        <taxon>Ophiophagus</taxon>
    </lineage>
</organism>
<keyword evidence="9 18" id="KW-0663">Pyridoxal phosphate</keyword>
<dbReference type="GO" id="GO:0005739">
    <property type="term" value="C:mitochondrion"/>
    <property type="evidence" value="ECO:0007669"/>
    <property type="project" value="UniProtKB-SubCell"/>
</dbReference>
<dbReference type="SUPFAM" id="SSF50729">
    <property type="entry name" value="PH domain-like"/>
    <property type="match status" value="1"/>
</dbReference>
<evidence type="ECO:0000256" key="2">
    <source>
        <dbReference type="ARBA" id="ARBA00004173"/>
    </source>
</evidence>
<feature type="region of interest" description="Disordered" evidence="20">
    <location>
        <begin position="1150"/>
        <end position="1202"/>
    </location>
</feature>
<accession>V8NYN0</accession>
<keyword evidence="12" id="KW-0560">Oxidoreductase</keyword>
<evidence type="ECO:0000256" key="14">
    <source>
        <dbReference type="ARBA" id="ARBA00023128"/>
    </source>
</evidence>
<dbReference type="InterPro" id="IPR043131">
    <property type="entry name" value="BCAT-like_N"/>
</dbReference>
<evidence type="ECO:0000256" key="10">
    <source>
        <dbReference type="ARBA" id="ARBA00022946"/>
    </source>
</evidence>
<dbReference type="CDD" id="cd01557">
    <property type="entry name" value="BCAT_beta_family"/>
    <property type="match status" value="1"/>
</dbReference>
<dbReference type="FunFam" id="3.20.10.10:FF:000007">
    <property type="entry name" value="Branched-chain-amino-acid aminotransferase, mitochondrial"/>
    <property type="match status" value="1"/>
</dbReference>
<dbReference type="PROSITE" id="PS00061">
    <property type="entry name" value="ADH_SHORT"/>
    <property type="match status" value="1"/>
</dbReference>
<evidence type="ECO:0000256" key="9">
    <source>
        <dbReference type="ARBA" id="ARBA00022898"/>
    </source>
</evidence>
<dbReference type="FunFam" id="3.30.470.10:FF:000002">
    <property type="entry name" value="Branched-chain-amino-acid aminotransferase"/>
    <property type="match status" value="1"/>
</dbReference>
<keyword evidence="6 22" id="KW-0032">Aminotransferase</keyword>
<feature type="coiled-coil region" evidence="19">
    <location>
        <begin position="444"/>
        <end position="478"/>
    </location>
</feature>
<evidence type="ECO:0000256" key="4">
    <source>
        <dbReference type="ARBA" id="ARBA00011738"/>
    </source>
</evidence>
<evidence type="ECO:0000256" key="15">
    <source>
        <dbReference type="ARBA" id="ARBA00023304"/>
    </source>
</evidence>
<feature type="region of interest" description="Disordered" evidence="20">
    <location>
        <begin position="353"/>
        <end position="378"/>
    </location>
</feature>
<dbReference type="InterPro" id="IPR057971">
    <property type="entry name" value="PKHA4-7_TBCA"/>
</dbReference>
<dbReference type="InterPro" id="IPR002347">
    <property type="entry name" value="SDR_fam"/>
</dbReference>
<evidence type="ECO:0000256" key="20">
    <source>
        <dbReference type="SAM" id="MobiDB-lite"/>
    </source>
</evidence>
<dbReference type="SUPFAM" id="SSF51735">
    <property type="entry name" value="NAD(P)-binding Rossmann-fold domains"/>
    <property type="match status" value="1"/>
</dbReference>
<dbReference type="InterPro" id="IPR036291">
    <property type="entry name" value="NAD(P)-bd_dom_sf"/>
</dbReference>
<keyword evidence="15" id="KW-0100">Branched-chain amino acid biosynthesis</keyword>
<dbReference type="InterPro" id="IPR036038">
    <property type="entry name" value="Aminotransferase-like"/>
</dbReference>
<evidence type="ECO:0000256" key="18">
    <source>
        <dbReference type="RuleBase" id="RU004516"/>
    </source>
</evidence>